<sequence length="336" mass="34792">MSEHEPVDPTVRRPADGVPDLNKPIPPAPQQDPAAPPYAPETIKASSYGMVPPPQETPPPGYPAPPSTGGAYPHAQGQYPAGSGEYQAPGQYPAGSGEYQAPGQYPPGYQAPGQYPSGGQYPQAGQPPGYPAATPYYAASPQRQTNGMAIAALISSLILPPLGIVFGHIGLSQIKQRHEDGKGMAVAGLVIGYVYTGIALVAIVALGIIGVAVSNEIDDLASATTTTRTTSSWTTTSRAPRTTTTAPPTSTSLSSAAETSRIIKEAKVGDCIHREQGADLGNGISETTVTKATCGTSASTHKVVQVTSDKDVCGNRDWVRTGSESNGWTVLCLQKD</sequence>
<dbReference type="InterPro" id="IPR025241">
    <property type="entry name" value="DUF4190"/>
</dbReference>
<accession>A0ABW6PSG3</accession>
<dbReference type="RefSeq" id="WP_387701810.1">
    <property type="nucleotide sequence ID" value="NZ_JBIAMX010000013.1"/>
</dbReference>
<comment type="caution">
    <text evidence="4">The sequence shown here is derived from an EMBL/GenBank/DDBJ whole genome shotgun (WGS) entry which is preliminary data.</text>
</comment>
<organism evidence="4 5">
    <name type="scientific">Nocardia thailandica</name>
    <dbReference type="NCBI Taxonomy" id="257275"/>
    <lineage>
        <taxon>Bacteria</taxon>
        <taxon>Bacillati</taxon>
        <taxon>Actinomycetota</taxon>
        <taxon>Actinomycetes</taxon>
        <taxon>Mycobacteriales</taxon>
        <taxon>Nocardiaceae</taxon>
        <taxon>Nocardia</taxon>
    </lineage>
</organism>
<reference evidence="4 5" key="1">
    <citation type="submission" date="2024-10" db="EMBL/GenBank/DDBJ databases">
        <title>The Natural Products Discovery Center: Release of the First 8490 Sequenced Strains for Exploring Actinobacteria Biosynthetic Diversity.</title>
        <authorList>
            <person name="Kalkreuter E."/>
            <person name="Kautsar S.A."/>
            <person name="Yang D."/>
            <person name="Bader C.D."/>
            <person name="Teijaro C.N."/>
            <person name="Fluegel L."/>
            <person name="Davis C.M."/>
            <person name="Simpson J.R."/>
            <person name="Lauterbach L."/>
            <person name="Steele A.D."/>
            <person name="Gui C."/>
            <person name="Meng S."/>
            <person name="Li G."/>
            <person name="Viehrig K."/>
            <person name="Ye F."/>
            <person name="Su P."/>
            <person name="Kiefer A.F."/>
            <person name="Nichols A."/>
            <person name="Cepeda A.J."/>
            <person name="Yan W."/>
            <person name="Fan B."/>
            <person name="Jiang Y."/>
            <person name="Adhikari A."/>
            <person name="Zheng C.-J."/>
            <person name="Schuster L."/>
            <person name="Cowan T.M."/>
            <person name="Smanski M.J."/>
            <person name="Chevrette M.G."/>
            <person name="De Carvalho L.P.S."/>
            <person name="Shen B."/>
        </authorList>
    </citation>
    <scope>NUCLEOTIDE SEQUENCE [LARGE SCALE GENOMIC DNA]</scope>
    <source>
        <strain evidence="4 5">NPDC004045</strain>
    </source>
</reference>
<feature type="compositionally biased region" description="Low complexity" evidence="1">
    <location>
        <begin position="99"/>
        <end position="127"/>
    </location>
</feature>
<feature type="region of interest" description="Disordered" evidence="1">
    <location>
        <begin position="223"/>
        <end position="257"/>
    </location>
</feature>
<feature type="transmembrane region" description="Helical" evidence="2">
    <location>
        <begin position="183"/>
        <end position="213"/>
    </location>
</feature>
<feature type="compositionally biased region" description="Pro residues" evidence="1">
    <location>
        <begin position="51"/>
        <end position="66"/>
    </location>
</feature>
<keyword evidence="2" id="KW-0812">Transmembrane</keyword>
<dbReference type="EMBL" id="JBIAMX010000013">
    <property type="protein sequence ID" value="MFF0545362.1"/>
    <property type="molecule type" value="Genomic_DNA"/>
</dbReference>
<name>A0ABW6PSG3_9NOCA</name>
<dbReference type="Proteomes" id="UP001601444">
    <property type="component" value="Unassembled WGS sequence"/>
</dbReference>
<evidence type="ECO:0000313" key="4">
    <source>
        <dbReference type="EMBL" id="MFF0545362.1"/>
    </source>
</evidence>
<protein>
    <submittedName>
        <fullName evidence="4">DUF4190 domain-containing protein</fullName>
    </submittedName>
</protein>
<proteinExistence type="predicted"/>
<keyword evidence="2" id="KW-1133">Transmembrane helix</keyword>
<keyword evidence="2" id="KW-0472">Membrane</keyword>
<evidence type="ECO:0000259" key="3">
    <source>
        <dbReference type="Pfam" id="PF13828"/>
    </source>
</evidence>
<feature type="domain" description="DUF4190" evidence="3">
    <location>
        <begin position="148"/>
        <end position="201"/>
    </location>
</feature>
<dbReference type="Pfam" id="PF13828">
    <property type="entry name" value="DUF4190"/>
    <property type="match status" value="1"/>
</dbReference>
<evidence type="ECO:0000256" key="1">
    <source>
        <dbReference type="SAM" id="MobiDB-lite"/>
    </source>
</evidence>
<evidence type="ECO:0000313" key="5">
    <source>
        <dbReference type="Proteomes" id="UP001601444"/>
    </source>
</evidence>
<feature type="transmembrane region" description="Helical" evidence="2">
    <location>
        <begin position="148"/>
        <end position="171"/>
    </location>
</feature>
<keyword evidence="5" id="KW-1185">Reference proteome</keyword>
<evidence type="ECO:0000256" key="2">
    <source>
        <dbReference type="SAM" id="Phobius"/>
    </source>
</evidence>
<feature type="compositionally biased region" description="Basic and acidic residues" evidence="1">
    <location>
        <begin position="1"/>
        <end position="15"/>
    </location>
</feature>
<feature type="region of interest" description="Disordered" evidence="1">
    <location>
        <begin position="1"/>
        <end position="127"/>
    </location>
</feature>
<feature type="compositionally biased region" description="Pro residues" evidence="1">
    <location>
        <begin position="24"/>
        <end position="39"/>
    </location>
</feature>
<gene>
    <name evidence="4" type="ORF">ACFYTF_21245</name>
</gene>